<dbReference type="EMBL" id="JAZDWU010000001">
    <property type="protein sequence ID" value="KAL0014514.1"/>
    <property type="molecule type" value="Genomic_DNA"/>
</dbReference>
<dbReference type="GO" id="GO:0005975">
    <property type="term" value="P:carbohydrate metabolic process"/>
    <property type="evidence" value="ECO:0007669"/>
    <property type="project" value="InterPro"/>
</dbReference>
<dbReference type="GO" id="GO:0008422">
    <property type="term" value="F:beta-glucosidase activity"/>
    <property type="evidence" value="ECO:0007669"/>
    <property type="project" value="TreeGrafter"/>
</dbReference>
<evidence type="ECO:0000256" key="2">
    <source>
        <dbReference type="RuleBase" id="RU003690"/>
    </source>
</evidence>
<comment type="similarity">
    <text evidence="1 2">Belongs to the glycosyl hydrolase 1 family.</text>
</comment>
<comment type="caution">
    <text evidence="3">The sequence shown here is derived from an EMBL/GenBank/DDBJ whole genome shotgun (WGS) entry which is preliminary data.</text>
</comment>
<keyword evidence="4" id="KW-1185">Reference proteome</keyword>
<dbReference type="PANTHER" id="PTHR10353">
    <property type="entry name" value="GLYCOSYL HYDROLASE"/>
    <property type="match status" value="1"/>
</dbReference>
<evidence type="ECO:0008006" key="5">
    <source>
        <dbReference type="Google" id="ProtNLM"/>
    </source>
</evidence>
<protein>
    <recommendedName>
        <fullName evidence="5">Beta-glucosidase</fullName>
    </recommendedName>
</protein>
<evidence type="ECO:0000313" key="3">
    <source>
        <dbReference type="EMBL" id="KAL0014514.1"/>
    </source>
</evidence>
<proteinExistence type="inferred from homology"/>
<dbReference type="PRINTS" id="PR00131">
    <property type="entry name" value="GLHYDRLASE1"/>
</dbReference>
<evidence type="ECO:0000313" key="4">
    <source>
        <dbReference type="Proteomes" id="UP001459277"/>
    </source>
</evidence>
<name>A0AAW2DYM0_9ROSI</name>
<dbReference type="PANTHER" id="PTHR10353:SF154">
    <property type="entry name" value="BETA-GLUCOSIDASE 9-RELATED"/>
    <property type="match status" value="1"/>
</dbReference>
<gene>
    <name evidence="3" type="ORF">SO802_001583</name>
</gene>
<dbReference type="Proteomes" id="UP001459277">
    <property type="component" value="Unassembled WGS sequence"/>
</dbReference>
<dbReference type="InterPro" id="IPR017853">
    <property type="entry name" value="GH"/>
</dbReference>
<dbReference type="Gene3D" id="3.20.20.80">
    <property type="entry name" value="Glycosidases"/>
    <property type="match status" value="1"/>
</dbReference>
<evidence type="ECO:0000256" key="1">
    <source>
        <dbReference type="ARBA" id="ARBA00010838"/>
    </source>
</evidence>
<dbReference type="SUPFAM" id="SSF51445">
    <property type="entry name" value="(Trans)glycosidases"/>
    <property type="match status" value="1"/>
</dbReference>
<reference evidence="3 4" key="1">
    <citation type="submission" date="2024-01" db="EMBL/GenBank/DDBJ databases">
        <title>A telomere-to-telomere, gap-free genome of sweet tea (Lithocarpus litseifolius).</title>
        <authorList>
            <person name="Zhou J."/>
        </authorList>
    </citation>
    <scope>NUCLEOTIDE SEQUENCE [LARGE SCALE GENOMIC DNA]</scope>
    <source>
        <strain evidence="3">Zhou-2022a</strain>
        <tissue evidence="3">Leaf</tissue>
    </source>
</reference>
<organism evidence="3 4">
    <name type="scientific">Lithocarpus litseifolius</name>
    <dbReference type="NCBI Taxonomy" id="425828"/>
    <lineage>
        <taxon>Eukaryota</taxon>
        <taxon>Viridiplantae</taxon>
        <taxon>Streptophyta</taxon>
        <taxon>Embryophyta</taxon>
        <taxon>Tracheophyta</taxon>
        <taxon>Spermatophyta</taxon>
        <taxon>Magnoliopsida</taxon>
        <taxon>eudicotyledons</taxon>
        <taxon>Gunneridae</taxon>
        <taxon>Pentapetalae</taxon>
        <taxon>rosids</taxon>
        <taxon>fabids</taxon>
        <taxon>Fagales</taxon>
        <taxon>Fagaceae</taxon>
        <taxon>Lithocarpus</taxon>
    </lineage>
</organism>
<dbReference type="Pfam" id="PF00232">
    <property type="entry name" value="Glyco_hydro_1"/>
    <property type="match status" value="1"/>
</dbReference>
<accession>A0AAW2DYM0</accession>
<sequence>MVQWFEPYGDTLHDKDAAKRAFDFLVGWFMEPLVFGDYPFIMKALIRDGLPEFTKAEKNLVKGSFDFIGVNYYTSRYALSQQFDKDDNYSTFSQYQYAELKVDRNGKPIGDRTPGSTQMYIYPQGLRDALIYMKQEYNNPKFYVTENGYPEKRNDTIPIKTALKDNARIKYIISHLFAISEAMKKGVNVNGYFMWALMDCMEMGSGYTARFGLAYTDYLNNLNRIPKKSAKWLKSFVGR</sequence>
<dbReference type="AlphaFoldDB" id="A0AAW2DYM0"/>
<dbReference type="InterPro" id="IPR001360">
    <property type="entry name" value="Glyco_hydro_1"/>
</dbReference>